<dbReference type="AlphaFoldDB" id="A0A4R8M580"/>
<keyword evidence="4" id="KW-0472">Membrane</keyword>
<feature type="domain" description="YknX-like C-terminal permuted SH3-like" evidence="5">
    <location>
        <begin position="342"/>
        <end position="409"/>
    </location>
</feature>
<comment type="subcellular location">
    <subcellularLocation>
        <location evidence="1">Cell envelope</location>
    </subcellularLocation>
</comment>
<proteinExistence type="inferred from homology"/>
<keyword evidence="7" id="KW-1185">Reference proteome</keyword>
<dbReference type="Gene3D" id="2.40.50.100">
    <property type="match status" value="1"/>
</dbReference>
<dbReference type="GO" id="GO:0030313">
    <property type="term" value="C:cell envelope"/>
    <property type="evidence" value="ECO:0007669"/>
    <property type="project" value="UniProtKB-SubCell"/>
</dbReference>
<dbReference type="InterPro" id="IPR006143">
    <property type="entry name" value="RND_pump_MFP"/>
</dbReference>
<name>A0A4R8M580_9BACT</name>
<evidence type="ECO:0000313" key="7">
    <source>
        <dbReference type="Proteomes" id="UP000295066"/>
    </source>
</evidence>
<sequence>MNTNSGRTNNSRGRIRRLLRKVVYVLLAIAAAAWGAVLLRPSPVPVKVMEIAAGPFTVTVSEEGKTAIRSRYTVSSPVAGFLNRTVLRAGDPVRRGETVLAVLDAEPSGLLSPRALAEGEARLRAAEAARSMRKAELDRARVGFDLAKKQFERIDRLLPSGGIAKQDWDIAENRMQLLSRETKAAEFALRMAEFDAEQARSSLIQGPEKGRPSEPVRILSPVDGYVLKVFEESARPVQAGTPLLEVGDPDDLEGETDLFSADAAGVVPGMDVSIEGWGGDRPLRGRVSAVERSGFTKVSALGVEEQRVKVRVDILDPVPPGYRLGDRFRIVVRIVVRSDGGVLQVPLSALFRRGTEWHVFTAGGGKARDRKVETGDSNGIMAEVLSGLDEGDLVILHPSGNIRDGVKVVQE</sequence>
<dbReference type="PANTHER" id="PTHR32347:SF29">
    <property type="entry name" value="UPF0194 MEMBRANE PROTEIN YBHG"/>
    <property type="match status" value="1"/>
</dbReference>
<protein>
    <submittedName>
        <fullName evidence="6">HlyD family secretion protein</fullName>
    </submittedName>
</protein>
<keyword evidence="3" id="KW-0175">Coiled coil</keyword>
<comment type="caution">
    <text evidence="6">The sequence shown here is derived from an EMBL/GenBank/DDBJ whole genome shotgun (WGS) entry which is preliminary data.</text>
</comment>
<dbReference type="Proteomes" id="UP000295066">
    <property type="component" value="Unassembled WGS sequence"/>
</dbReference>
<dbReference type="OrthoDB" id="9791520at2"/>
<evidence type="ECO:0000256" key="3">
    <source>
        <dbReference type="ARBA" id="ARBA00023054"/>
    </source>
</evidence>
<dbReference type="GO" id="GO:0016020">
    <property type="term" value="C:membrane"/>
    <property type="evidence" value="ECO:0007669"/>
    <property type="project" value="InterPro"/>
</dbReference>
<evidence type="ECO:0000256" key="1">
    <source>
        <dbReference type="ARBA" id="ARBA00004196"/>
    </source>
</evidence>
<accession>A0A4R8M580</accession>
<dbReference type="SUPFAM" id="SSF111369">
    <property type="entry name" value="HlyD-like secretion proteins"/>
    <property type="match status" value="1"/>
</dbReference>
<comment type="similarity">
    <text evidence="2">Belongs to the membrane fusion protein (MFP) (TC 8.A.1) family.</text>
</comment>
<feature type="transmembrane region" description="Helical" evidence="4">
    <location>
        <begin position="21"/>
        <end position="39"/>
    </location>
</feature>
<evidence type="ECO:0000313" key="6">
    <source>
        <dbReference type="EMBL" id="TDY56666.1"/>
    </source>
</evidence>
<reference evidence="6 7" key="1">
    <citation type="submission" date="2019-03" db="EMBL/GenBank/DDBJ databases">
        <title>Genomic Encyclopedia of Type Strains, Phase IV (KMG-IV): sequencing the most valuable type-strain genomes for metagenomic binning, comparative biology and taxonomic classification.</title>
        <authorList>
            <person name="Goeker M."/>
        </authorList>
    </citation>
    <scope>NUCLEOTIDE SEQUENCE [LARGE SCALE GENOMIC DNA]</scope>
    <source>
        <strain evidence="6 7">DSM 25964</strain>
    </source>
</reference>
<dbReference type="PANTHER" id="PTHR32347">
    <property type="entry name" value="EFFLUX SYSTEM COMPONENT YKNX-RELATED"/>
    <property type="match status" value="1"/>
</dbReference>
<dbReference type="Gene3D" id="2.40.420.20">
    <property type="match status" value="1"/>
</dbReference>
<dbReference type="EMBL" id="SORI01000018">
    <property type="protein sequence ID" value="TDY56666.1"/>
    <property type="molecule type" value="Genomic_DNA"/>
</dbReference>
<evidence type="ECO:0000259" key="5">
    <source>
        <dbReference type="Pfam" id="PF25989"/>
    </source>
</evidence>
<evidence type="ECO:0000256" key="4">
    <source>
        <dbReference type="SAM" id="Phobius"/>
    </source>
</evidence>
<keyword evidence="4" id="KW-1133">Transmembrane helix</keyword>
<dbReference type="RefSeq" id="WP_133958557.1">
    <property type="nucleotide sequence ID" value="NZ_SORI01000018.1"/>
</dbReference>
<gene>
    <name evidence="6" type="ORF">C8D99_11822</name>
</gene>
<dbReference type="GO" id="GO:0022857">
    <property type="term" value="F:transmembrane transporter activity"/>
    <property type="evidence" value="ECO:0007669"/>
    <property type="project" value="InterPro"/>
</dbReference>
<evidence type="ECO:0000256" key="2">
    <source>
        <dbReference type="ARBA" id="ARBA00009477"/>
    </source>
</evidence>
<keyword evidence="4" id="KW-0812">Transmembrane</keyword>
<dbReference type="Pfam" id="PF25989">
    <property type="entry name" value="YknX_C"/>
    <property type="match status" value="1"/>
</dbReference>
<organism evidence="6 7">
    <name type="scientific">Aminivibrio pyruvatiphilus</name>
    <dbReference type="NCBI Taxonomy" id="1005740"/>
    <lineage>
        <taxon>Bacteria</taxon>
        <taxon>Thermotogati</taxon>
        <taxon>Synergistota</taxon>
        <taxon>Synergistia</taxon>
        <taxon>Synergistales</taxon>
        <taxon>Aminobacteriaceae</taxon>
        <taxon>Aminivibrio</taxon>
    </lineage>
</organism>
<dbReference type="Gene3D" id="1.10.287.470">
    <property type="entry name" value="Helix hairpin bin"/>
    <property type="match status" value="1"/>
</dbReference>
<dbReference type="NCBIfam" id="TIGR01730">
    <property type="entry name" value="RND_mfp"/>
    <property type="match status" value="1"/>
</dbReference>
<dbReference type="InterPro" id="IPR050465">
    <property type="entry name" value="UPF0194_transport"/>
</dbReference>
<dbReference type="InterPro" id="IPR058637">
    <property type="entry name" value="YknX-like_C"/>
</dbReference>